<dbReference type="AlphaFoldDB" id="A0A7Y9NPB5"/>
<dbReference type="Proteomes" id="UP000534186">
    <property type="component" value="Unassembled WGS sequence"/>
</dbReference>
<evidence type="ECO:0000256" key="1">
    <source>
        <dbReference type="SAM" id="SignalP"/>
    </source>
</evidence>
<protein>
    <recommendedName>
        <fullName evidence="2">Ice-binding protein C-terminal domain-containing protein</fullName>
    </recommendedName>
</protein>
<feature type="signal peptide" evidence="1">
    <location>
        <begin position="1"/>
        <end position="21"/>
    </location>
</feature>
<sequence>MRRSLCLLCLLVFGGCLAAQADPLVTVTVNFVYHNFDDTGSTTFSFDPDKVFFYLHPNYQFDFLYPLIQSPEFPSPSSFDTVDFFGGSLAFTNFGPNFIYDFEIDGTCQDIPPLAGTGAVPTFVTTTCYGSGVRDSIGGDQTEVVEEITSLDFVVTGGEATPEPSSLVLLGTGLAGLLQIGFSRMRAARRAS</sequence>
<name>A0A7Y9NPB5_9BACT</name>
<gene>
    <name evidence="3" type="ORF">HDF12_003430</name>
</gene>
<dbReference type="Pfam" id="PF07589">
    <property type="entry name" value="PEP-CTERM"/>
    <property type="match status" value="1"/>
</dbReference>
<dbReference type="PROSITE" id="PS51257">
    <property type="entry name" value="PROKAR_LIPOPROTEIN"/>
    <property type="match status" value="1"/>
</dbReference>
<organism evidence="3 4">
    <name type="scientific">Tunturiibacter lichenicola</name>
    <dbReference type="NCBI Taxonomy" id="2051959"/>
    <lineage>
        <taxon>Bacteria</taxon>
        <taxon>Pseudomonadati</taxon>
        <taxon>Acidobacteriota</taxon>
        <taxon>Terriglobia</taxon>
        <taxon>Terriglobales</taxon>
        <taxon>Acidobacteriaceae</taxon>
        <taxon>Tunturiibacter</taxon>
    </lineage>
</organism>
<evidence type="ECO:0000313" key="4">
    <source>
        <dbReference type="Proteomes" id="UP000534186"/>
    </source>
</evidence>
<comment type="caution">
    <text evidence="3">The sequence shown here is derived from an EMBL/GenBank/DDBJ whole genome shotgun (WGS) entry which is preliminary data.</text>
</comment>
<proteinExistence type="predicted"/>
<dbReference type="EMBL" id="JACCCV010000002">
    <property type="protein sequence ID" value="NYF53031.1"/>
    <property type="molecule type" value="Genomic_DNA"/>
</dbReference>
<keyword evidence="1" id="KW-0732">Signal</keyword>
<feature type="domain" description="Ice-binding protein C-terminal" evidence="2">
    <location>
        <begin position="160"/>
        <end position="180"/>
    </location>
</feature>
<dbReference type="NCBIfam" id="TIGR02595">
    <property type="entry name" value="PEP_CTERM"/>
    <property type="match status" value="1"/>
</dbReference>
<evidence type="ECO:0000313" key="3">
    <source>
        <dbReference type="EMBL" id="NYF53031.1"/>
    </source>
</evidence>
<dbReference type="InterPro" id="IPR013424">
    <property type="entry name" value="Ice-binding_C"/>
</dbReference>
<feature type="chain" id="PRO_5031291852" description="Ice-binding protein C-terminal domain-containing protein" evidence="1">
    <location>
        <begin position="22"/>
        <end position="192"/>
    </location>
</feature>
<evidence type="ECO:0000259" key="2">
    <source>
        <dbReference type="Pfam" id="PF07589"/>
    </source>
</evidence>
<reference evidence="3 4" key="1">
    <citation type="submission" date="2020-07" db="EMBL/GenBank/DDBJ databases">
        <title>Genomic Encyclopedia of Type Strains, Phase IV (KMG-V): Genome sequencing to study the core and pangenomes of soil and plant-associated prokaryotes.</title>
        <authorList>
            <person name="Whitman W."/>
        </authorList>
    </citation>
    <scope>NUCLEOTIDE SEQUENCE [LARGE SCALE GENOMIC DNA]</scope>
    <source>
        <strain evidence="3 4">M8UP30</strain>
    </source>
</reference>
<accession>A0A7Y9NPB5</accession>